<dbReference type="RefSeq" id="WP_054965700.1">
    <property type="nucleotide sequence ID" value="NZ_FMUN01000006.1"/>
</dbReference>
<feature type="domain" description="Alginate export" evidence="2">
    <location>
        <begin position="38"/>
        <end position="172"/>
    </location>
</feature>
<dbReference type="Pfam" id="PF13372">
    <property type="entry name" value="Alginate_exp"/>
    <property type="match status" value="2"/>
</dbReference>
<feature type="signal peptide" evidence="1">
    <location>
        <begin position="1"/>
        <end position="26"/>
    </location>
</feature>
<proteinExistence type="predicted"/>
<dbReference type="STRING" id="381306.AN478_05985"/>
<keyword evidence="4" id="KW-1185">Reference proteome</keyword>
<dbReference type="InterPro" id="IPR025388">
    <property type="entry name" value="Alginate_export_dom"/>
</dbReference>
<dbReference type="AlphaFoldDB" id="A0A0P9CCU4"/>
<evidence type="ECO:0000259" key="2">
    <source>
        <dbReference type="Pfam" id="PF13372"/>
    </source>
</evidence>
<dbReference type="Gene3D" id="2.40.160.100">
    <property type="match status" value="1"/>
</dbReference>
<dbReference type="EMBL" id="FMUN01000006">
    <property type="protein sequence ID" value="SCY46512.1"/>
    <property type="molecule type" value="Genomic_DNA"/>
</dbReference>
<name>A0A0P9CCU4_9GAMM</name>
<evidence type="ECO:0000313" key="3">
    <source>
        <dbReference type="EMBL" id="SCY46512.1"/>
    </source>
</evidence>
<dbReference type="Proteomes" id="UP000183104">
    <property type="component" value="Unassembled WGS sequence"/>
</dbReference>
<sequence>MGNHRKLLCGMSALAAGFLLPSPAEAGVTIEDGDTALEVGAQLRIRHQSPPFPANEDLPRFTNYRARLNLDFQADNGFRIFLQPQKVGVFGDNDTGAAVDFNRTPANQSLHQAFLDWPLNDQLDLRLGRFEQHLADHRLIGDFRWSNRARSFDGGRLRWSAGNHQVSLFALQLAGEDYGGNAGGPLPVGDADADQQAYVAHFRNDALVPASRLELTYVYDDDLQGTPFSASRLEHGPGGLPASERHTGGFFLARTDSGGSFLSPFLGRTLKYPKDPGLYWRLEGYLQRGDMGPSRAGQDIDAYMAAGYLGYGLGNVPGRPLVWGGVDYLSGDRDASTGDYEAFSTLYSTNHPYYGYMDYFLISPDANTNGHGLRDAHLSLHLKPAKRLGVWLKGHNFALADAPGGTDDALGNEVDLTVAYKAHPRAVLLLGYSKFFSDDGMHDLGRIESDEDPNFLYGMVNASF</sequence>
<feature type="chain" id="PRO_5010433414" evidence="1">
    <location>
        <begin position="27"/>
        <end position="464"/>
    </location>
</feature>
<accession>A0A0P9CCU4</accession>
<evidence type="ECO:0000256" key="1">
    <source>
        <dbReference type="SAM" id="SignalP"/>
    </source>
</evidence>
<protein>
    <submittedName>
        <fullName evidence="3">Alginate export</fullName>
    </submittedName>
</protein>
<feature type="domain" description="Alginate export" evidence="2">
    <location>
        <begin position="277"/>
        <end position="443"/>
    </location>
</feature>
<dbReference type="OrthoDB" id="9764666at2"/>
<organism evidence="3 4">
    <name type="scientific">Thiohalorhabdus denitrificans</name>
    <dbReference type="NCBI Taxonomy" id="381306"/>
    <lineage>
        <taxon>Bacteria</taxon>
        <taxon>Pseudomonadati</taxon>
        <taxon>Pseudomonadota</taxon>
        <taxon>Gammaproteobacteria</taxon>
        <taxon>Thiohalorhabdales</taxon>
        <taxon>Thiohalorhabdaceae</taxon>
        <taxon>Thiohalorhabdus</taxon>
    </lineage>
</organism>
<reference evidence="4" key="1">
    <citation type="submission" date="2016-10" db="EMBL/GenBank/DDBJ databases">
        <authorList>
            <person name="Varghese N."/>
        </authorList>
    </citation>
    <scope>NUCLEOTIDE SEQUENCE [LARGE SCALE GENOMIC DNA]</scope>
    <source>
        <strain evidence="4">HL 19</strain>
    </source>
</reference>
<keyword evidence="1" id="KW-0732">Signal</keyword>
<gene>
    <name evidence="3" type="ORF">SAMN05661077_2180</name>
</gene>
<evidence type="ECO:0000313" key="4">
    <source>
        <dbReference type="Proteomes" id="UP000183104"/>
    </source>
</evidence>
<dbReference type="InterPro" id="IPR053728">
    <property type="entry name" value="Alginate_Permeability_Chnl"/>
</dbReference>